<dbReference type="SMART" id="SM00698">
    <property type="entry name" value="MORN"/>
    <property type="match status" value="3"/>
</dbReference>
<evidence type="ECO:0008006" key="4">
    <source>
        <dbReference type="Google" id="ProtNLM"/>
    </source>
</evidence>
<dbReference type="Gene3D" id="2.20.110.10">
    <property type="entry name" value="Histone H3 K4-specific methyltransferase SET7/9 N-terminal domain"/>
    <property type="match status" value="1"/>
</dbReference>
<sequence length="410" mass="46330">MTSQDTGDSPANVAALERVVAFVKKQRPRALTKEERLDILMLYARMALDGEKDVCNRVANLLGRNRHVVQAVWRDFRTTESVCVRQVAGNRVNHPTRFPRTEAVVSLVLGFVTNHRGTGVTSTEVLTCLEQNNVLEVDRGNTKKLAASIRSTWDARSVKSGAHHSVYWVKHSSESNEDKYGHVELGKSTFVQAAKYTGDWQNDMKCGYGTQQCASGNKYEGEWKDGLRHGKANGNRYEGYWLHDKKEGPGRFYYKSTGKVYEAEWQNDTAKCGLAAPESVLNDTILQLREARLKDQVRRNSRSQSAPSSVVFTLSEAVQRRVQEEFHAIDYHRRGVIRCVDVVQILQGVVDQHDETNYHVRVEALLHELGASYDTAITLPECMDIVALLMEPDEDQPKQHRDGCDEKAHD</sequence>
<dbReference type="SUPFAM" id="SSF82185">
    <property type="entry name" value="Histone H3 K4-specific methyltransferase SET7/9 N-terminal domain"/>
    <property type="match status" value="1"/>
</dbReference>
<comment type="caution">
    <text evidence="2">The sequence shown here is derived from an EMBL/GenBank/DDBJ whole genome shotgun (WGS) entry which is preliminary data.</text>
</comment>
<dbReference type="PANTHER" id="PTHR43215:SF14">
    <property type="entry name" value="RADIAL SPOKE HEAD 1 HOMOLOG"/>
    <property type="match status" value="1"/>
</dbReference>
<dbReference type="EMBL" id="QUSY01000010">
    <property type="protein sequence ID" value="RHY35051.1"/>
    <property type="molecule type" value="Genomic_DNA"/>
</dbReference>
<protein>
    <recommendedName>
        <fullName evidence="4">EF-hand domain-containing protein</fullName>
    </recommendedName>
</protein>
<keyword evidence="1" id="KW-0677">Repeat</keyword>
<dbReference type="GO" id="GO:0005829">
    <property type="term" value="C:cytosol"/>
    <property type="evidence" value="ECO:0007669"/>
    <property type="project" value="TreeGrafter"/>
</dbReference>
<dbReference type="PANTHER" id="PTHR43215">
    <property type="entry name" value="RADIAL SPOKE HEAD 1 HOMOLOG"/>
    <property type="match status" value="1"/>
</dbReference>
<dbReference type="InterPro" id="IPR003409">
    <property type="entry name" value="MORN"/>
</dbReference>
<dbReference type="VEuPathDB" id="FungiDB:H310_05715"/>
<accession>A0A3R6ZB05</accession>
<name>A0A3R6ZB05_9STRA</name>
<organism evidence="2 3">
    <name type="scientific">Aphanomyces invadans</name>
    <dbReference type="NCBI Taxonomy" id="157072"/>
    <lineage>
        <taxon>Eukaryota</taxon>
        <taxon>Sar</taxon>
        <taxon>Stramenopiles</taxon>
        <taxon>Oomycota</taxon>
        <taxon>Saprolegniomycetes</taxon>
        <taxon>Saprolegniales</taxon>
        <taxon>Verrucalvaceae</taxon>
        <taxon>Aphanomyces</taxon>
    </lineage>
</organism>
<proteinExistence type="predicted"/>
<evidence type="ECO:0000256" key="1">
    <source>
        <dbReference type="ARBA" id="ARBA00022737"/>
    </source>
</evidence>
<dbReference type="AlphaFoldDB" id="A0A3R6ZB05"/>
<evidence type="ECO:0000313" key="2">
    <source>
        <dbReference type="EMBL" id="RHY35051.1"/>
    </source>
</evidence>
<evidence type="ECO:0000313" key="3">
    <source>
        <dbReference type="Proteomes" id="UP000285060"/>
    </source>
</evidence>
<dbReference type="Pfam" id="PF02493">
    <property type="entry name" value="MORN"/>
    <property type="match status" value="3"/>
</dbReference>
<keyword evidence="3" id="KW-1185">Reference proteome</keyword>
<gene>
    <name evidence="2" type="ORF">DYB32_000452</name>
</gene>
<reference evidence="2 3" key="1">
    <citation type="submission" date="2018-08" db="EMBL/GenBank/DDBJ databases">
        <title>Aphanomyces genome sequencing and annotation.</title>
        <authorList>
            <person name="Minardi D."/>
            <person name="Oidtmann B."/>
            <person name="Van Der Giezen M."/>
            <person name="Studholme D.J."/>
        </authorList>
    </citation>
    <scope>NUCLEOTIDE SEQUENCE [LARGE SCALE GENOMIC DNA]</scope>
    <source>
        <strain evidence="2 3">NJM0002</strain>
    </source>
</reference>
<dbReference type="Proteomes" id="UP000285060">
    <property type="component" value="Unassembled WGS sequence"/>
</dbReference>